<accession>A0AAW2CMR7</accession>
<dbReference type="AlphaFoldDB" id="A0AAW2CMR7"/>
<dbReference type="InterPro" id="IPR019557">
    <property type="entry name" value="AminoTfrase-like_pln_mobile"/>
</dbReference>
<evidence type="ECO:0000256" key="1">
    <source>
        <dbReference type="SAM" id="MobiDB-lite"/>
    </source>
</evidence>
<dbReference type="InterPro" id="IPR023393">
    <property type="entry name" value="START-like_dom_sf"/>
</dbReference>
<evidence type="ECO:0000259" key="2">
    <source>
        <dbReference type="Pfam" id="PF10536"/>
    </source>
</evidence>
<dbReference type="Proteomes" id="UP001459277">
    <property type="component" value="Unassembled WGS sequence"/>
</dbReference>
<reference evidence="3 4" key="1">
    <citation type="submission" date="2024-01" db="EMBL/GenBank/DDBJ databases">
        <title>A telomere-to-telomere, gap-free genome of sweet tea (Lithocarpus litseifolius).</title>
        <authorList>
            <person name="Zhou J."/>
        </authorList>
    </citation>
    <scope>NUCLEOTIDE SEQUENCE [LARGE SCALE GENOMIC DNA]</scope>
    <source>
        <strain evidence="3">Zhou-2022a</strain>
        <tissue evidence="3">Leaf</tissue>
    </source>
</reference>
<dbReference type="SUPFAM" id="SSF55961">
    <property type="entry name" value="Bet v1-like"/>
    <property type="match status" value="1"/>
</dbReference>
<dbReference type="Gene3D" id="3.30.530.20">
    <property type="match status" value="1"/>
</dbReference>
<proteinExistence type="predicted"/>
<evidence type="ECO:0000313" key="4">
    <source>
        <dbReference type="Proteomes" id="UP001459277"/>
    </source>
</evidence>
<dbReference type="PANTHER" id="PTHR34560:SF1">
    <property type="entry name" value="START DOMAIN-CONTAINING PROTEIN"/>
    <property type="match status" value="1"/>
</dbReference>
<dbReference type="EMBL" id="JAZDWU010000006">
    <property type="protein sequence ID" value="KAK9997984.1"/>
    <property type="molecule type" value="Genomic_DNA"/>
</dbReference>
<organism evidence="3 4">
    <name type="scientific">Lithocarpus litseifolius</name>
    <dbReference type="NCBI Taxonomy" id="425828"/>
    <lineage>
        <taxon>Eukaryota</taxon>
        <taxon>Viridiplantae</taxon>
        <taxon>Streptophyta</taxon>
        <taxon>Embryophyta</taxon>
        <taxon>Tracheophyta</taxon>
        <taxon>Spermatophyta</taxon>
        <taxon>Magnoliopsida</taxon>
        <taxon>eudicotyledons</taxon>
        <taxon>Gunneridae</taxon>
        <taxon>Pentapetalae</taxon>
        <taxon>rosids</taxon>
        <taxon>fabids</taxon>
        <taxon>Fagales</taxon>
        <taxon>Fagaceae</taxon>
        <taxon>Lithocarpus</taxon>
    </lineage>
</organism>
<protein>
    <recommendedName>
        <fullName evidence="2">Aminotransferase-like plant mobile domain-containing protein</fullName>
    </recommendedName>
</protein>
<dbReference type="Pfam" id="PF10536">
    <property type="entry name" value="PMD"/>
    <property type="match status" value="1"/>
</dbReference>
<keyword evidence="4" id="KW-1185">Reference proteome</keyword>
<name>A0AAW2CMR7_9ROSI</name>
<sequence length="870" mass="98831">MAAANAGQINHADPGPIDRSVLTQQPNHRSEVIWNGQDSGSLTCRSRNEEFSNREPMVDDRVVDIIKAVGLEGLLRLPGREIDHGLITALVERWRPETHTFHMPYGEVTITLQDVEVLLGLPVDGEAITGSTEKIWVTVCQEFLGFQPVNNERKQLDGQRILIKRLLEQVTDALPPNADEDQVHKYARCYILALLGDTIFVDKSGDRVHLMWVQQLEDLRNPRRYSWGSACLAWLYRELCRASDKKASQIGGCLLLVQYWARARFPYLCPAVERGPPVGAYGPPVCGPLSLKWVWVPSKKNRPAHIFRDRYRQQIASMLPGQVVWQPYEADLEDLPLWCVAGRAVWTATVPLVCFHLVELHTPDRVVRQFGLIQEIPRDVDTNIVLHRIDLRGKVGVNWMQRHAMHIIEWGNRLQRRCEAVLGDMPAHHEYFDWFKRITRRFIDVPGARLIIMIEGYVRLLRRHPVGTEDHNDITDVLKAVQEIGRVQPPDPEAPNEEAATPAAAATPIVCTTESPSTSTAPAGHAKMEKESKITQYRERLDKTLASPDLKNGERLKTLVKDQLLHSTKDETKGLNEKVIEKRTAEVSNFLDMLRSTSVNDNEGLKASEKSHAEWKLKQDNEEYRVLYREGPQGTPFHSLLVEGYVEGPVDVCLCISCESSLYKKWWPQSTIPTFKIISCKCLQRVRIGEQISLVRMKLSWPLSSREAVVHYFLVEDFQDDLIIVLLNTISDSEDIDMVTHGFTGEAIPEAEDVVRIDVVGGYALQKVTPERSYFRTIATMDIKLDFVPPSLINFISRQLIGNGFRLYQKRDQVGVQSMEMLKVRASLEERLKQEGILSSRASKSDKAQKRLKPVNGYCLSLSSLVLAYF</sequence>
<feature type="region of interest" description="Disordered" evidence="1">
    <location>
        <begin position="1"/>
        <end position="22"/>
    </location>
</feature>
<evidence type="ECO:0000313" key="3">
    <source>
        <dbReference type="EMBL" id="KAK9997984.1"/>
    </source>
</evidence>
<gene>
    <name evidence="3" type="ORF">SO802_017587</name>
</gene>
<comment type="caution">
    <text evidence="3">The sequence shown here is derived from an EMBL/GenBank/DDBJ whole genome shotgun (WGS) entry which is preliminary data.</text>
</comment>
<feature type="domain" description="Aminotransferase-like plant mobile" evidence="2">
    <location>
        <begin position="78"/>
        <end position="436"/>
    </location>
</feature>
<dbReference type="PANTHER" id="PTHR34560">
    <property type="entry name" value="POLYKETIDE CYCLASE/DEHYDRASE/LIPID TRANSPORT SUPERFAMILY PROTEIN"/>
    <property type="match status" value="1"/>
</dbReference>